<gene>
    <name evidence="2" type="ORF">NFG57_03975</name>
</gene>
<reference evidence="2" key="1">
    <citation type="submission" date="2022-06" db="EMBL/GenBank/DDBJ databases">
        <title>A novel DMS-producing enzyme.</title>
        <authorList>
            <person name="Zhang Y."/>
        </authorList>
    </citation>
    <scope>NUCLEOTIDE SEQUENCE</scope>
    <source>
        <strain evidence="2">H10-59</strain>
    </source>
</reference>
<feature type="chain" id="PRO_5043941399" evidence="1">
    <location>
        <begin position="38"/>
        <end position="232"/>
    </location>
</feature>
<name>A0AAU7KYZ2_9GAMM</name>
<protein>
    <submittedName>
        <fullName evidence="2">DUF3047 domain-containing protein</fullName>
    </submittedName>
</protein>
<organism evidence="2">
    <name type="scientific">Halomonas sp. H10-59</name>
    <dbReference type="NCBI Taxonomy" id="2950874"/>
    <lineage>
        <taxon>Bacteria</taxon>
        <taxon>Pseudomonadati</taxon>
        <taxon>Pseudomonadota</taxon>
        <taxon>Gammaproteobacteria</taxon>
        <taxon>Oceanospirillales</taxon>
        <taxon>Halomonadaceae</taxon>
        <taxon>Halomonas</taxon>
    </lineage>
</organism>
<evidence type="ECO:0000256" key="1">
    <source>
        <dbReference type="SAM" id="SignalP"/>
    </source>
</evidence>
<proteinExistence type="predicted"/>
<accession>A0AAU7KYZ2</accession>
<keyword evidence="1" id="KW-0732">Signal</keyword>
<dbReference type="Pfam" id="PF11249">
    <property type="entry name" value="DUF3047"/>
    <property type="match status" value="1"/>
</dbReference>
<feature type="signal peptide" evidence="1">
    <location>
        <begin position="1"/>
        <end position="37"/>
    </location>
</feature>
<sequence>MARILPLRHLAAPPPRTLTRALVSAAVLMASCAQAQAQTFSPRAMLDWPTKSFAGETAYRLVERDGVSVLEARSRGQASARYLERDIDLGETPYLRWCWQVSGVYSGVDERTESGDDYPARVYVARRTGLLPWQVESVNYVWSSNQPAGTSWPNAFTDRAVLLALQSGGAKAGQWVGEVRDVAADYRRLFGASPDGVDGLALMSDGDNAGGDATAWFSKMEFSASSSPPVCP</sequence>
<evidence type="ECO:0000313" key="2">
    <source>
        <dbReference type="EMBL" id="XBO75943.1"/>
    </source>
</evidence>
<dbReference type="InterPro" id="IPR021409">
    <property type="entry name" value="DUF3047"/>
</dbReference>
<dbReference type="AlphaFoldDB" id="A0AAU7KYZ2"/>
<dbReference type="EMBL" id="CP098828">
    <property type="protein sequence ID" value="XBO75943.1"/>
    <property type="molecule type" value="Genomic_DNA"/>
</dbReference>
<dbReference type="RefSeq" id="WP_348815430.1">
    <property type="nucleotide sequence ID" value="NZ_CP098828.1"/>
</dbReference>
<dbReference type="PROSITE" id="PS51257">
    <property type="entry name" value="PROKAR_LIPOPROTEIN"/>
    <property type="match status" value="1"/>
</dbReference>